<proteinExistence type="predicted"/>
<accession>A0A381CD80</accession>
<protein>
    <submittedName>
        <fullName evidence="1">Uncharacterized protein</fullName>
    </submittedName>
</protein>
<dbReference type="EMBL" id="UIGI01000001">
    <property type="protein sequence ID" value="SUW65822.1"/>
    <property type="molecule type" value="Genomic_DNA"/>
</dbReference>
<organism evidence="1 2">
    <name type="scientific">Buttiauxella agrestis</name>
    <dbReference type="NCBI Taxonomy" id="82977"/>
    <lineage>
        <taxon>Bacteria</taxon>
        <taxon>Pseudomonadati</taxon>
        <taxon>Pseudomonadota</taxon>
        <taxon>Gammaproteobacteria</taxon>
        <taxon>Enterobacterales</taxon>
        <taxon>Enterobacteriaceae</taxon>
        <taxon>Buttiauxella</taxon>
    </lineage>
</organism>
<dbReference type="Proteomes" id="UP000255528">
    <property type="component" value="Unassembled WGS sequence"/>
</dbReference>
<evidence type="ECO:0000313" key="1">
    <source>
        <dbReference type="EMBL" id="SUW65822.1"/>
    </source>
</evidence>
<gene>
    <name evidence="1" type="ORF">NCTC12119_04388</name>
</gene>
<name>A0A381CD80_9ENTR</name>
<dbReference type="AlphaFoldDB" id="A0A381CD80"/>
<sequence length="70" mass="7686">MRGAGLQPVAVGATVFRDRGFKFLGGFVCSNTHNCQLWNADHRYQGGGVGLRRMRSTCHLRKLATVTPLP</sequence>
<reference evidence="1 2" key="1">
    <citation type="submission" date="2018-06" db="EMBL/GenBank/DDBJ databases">
        <authorList>
            <consortium name="Pathogen Informatics"/>
            <person name="Doyle S."/>
        </authorList>
    </citation>
    <scope>NUCLEOTIDE SEQUENCE [LARGE SCALE GENOMIC DNA]</scope>
    <source>
        <strain evidence="1 2">NCTC12119</strain>
    </source>
</reference>
<evidence type="ECO:0000313" key="2">
    <source>
        <dbReference type="Proteomes" id="UP000255528"/>
    </source>
</evidence>